<keyword evidence="7" id="KW-0694">RNA-binding</keyword>
<reference evidence="9 10" key="1">
    <citation type="submission" date="2021-04" db="EMBL/GenBank/DDBJ databases">
        <authorList>
            <person name="Rodrigo-Torres L."/>
            <person name="Arahal R. D."/>
            <person name="Lucena T."/>
        </authorList>
    </citation>
    <scope>NUCLEOTIDE SEQUENCE [LARGE SCALE GENOMIC DNA]</scope>
    <source>
        <strain evidence="9 10">CECT 30171</strain>
    </source>
</reference>
<feature type="binding site" evidence="7">
    <location>
        <begin position="39"/>
        <end position="46"/>
    </location>
    <ligand>
        <name>ATP</name>
        <dbReference type="ChEBI" id="CHEBI:30616"/>
        <label>1</label>
    </ligand>
</feature>
<evidence type="ECO:0000256" key="4">
    <source>
        <dbReference type="ARBA" id="ARBA00022741"/>
    </source>
</evidence>
<feature type="binding site" evidence="7">
    <location>
        <begin position="356"/>
        <end position="363"/>
    </location>
    <ligand>
        <name>ATP</name>
        <dbReference type="ChEBI" id="CHEBI:30616"/>
        <label>2</label>
    </ligand>
</feature>
<keyword evidence="7" id="KW-0378">Hydrolase</keyword>
<keyword evidence="2 7" id="KW-0820">tRNA-binding</keyword>
<dbReference type="NCBIfam" id="NF008775">
    <property type="entry name" value="PRK11819.1"/>
    <property type="match status" value="1"/>
</dbReference>
<keyword evidence="5 7" id="KW-0067">ATP-binding</keyword>
<comment type="subunit">
    <text evidence="7">Monomer. Probably contacts ribosomal proteins L1, L5, L33 and S7, the 16S and 23S rRNA and the P-site containing tRNA(fMet).</text>
</comment>
<feature type="region of interest" description="Arm" evidence="7">
    <location>
        <begin position="95"/>
        <end position="139"/>
    </location>
</feature>
<feature type="region of interest" description="PtIM" evidence="7">
    <location>
        <begin position="242"/>
        <end position="322"/>
    </location>
</feature>
<proteinExistence type="inferred from homology"/>
<dbReference type="InterPro" id="IPR022374">
    <property type="entry name" value="EttA"/>
</dbReference>
<accession>A0ABN7QYF0</accession>
<feature type="domain" description="ABC transporter" evidence="8">
    <location>
        <begin position="324"/>
        <end position="550"/>
    </location>
</feature>
<gene>
    <name evidence="7 9" type="primary">ettA</name>
    <name evidence="9" type="ORF">LYB30171_02257</name>
</gene>
<protein>
    <recommendedName>
        <fullName evidence="7">Energy-dependent translational throttle protein EttA</fullName>
        <ecNumber evidence="7">3.6.1.-</ecNumber>
    </recommendedName>
    <alternativeName>
        <fullName evidence="7">Translational regulatory factor EttA</fullName>
    </alternativeName>
</protein>
<dbReference type="InterPro" id="IPR003439">
    <property type="entry name" value="ABC_transporter-like_ATP-bd"/>
</dbReference>
<evidence type="ECO:0000256" key="7">
    <source>
        <dbReference type="HAMAP-Rule" id="MF_00847"/>
    </source>
</evidence>
<dbReference type="Gene3D" id="3.40.50.300">
    <property type="entry name" value="P-loop containing nucleotide triphosphate hydrolases"/>
    <property type="match status" value="2"/>
</dbReference>
<dbReference type="InterPro" id="IPR032781">
    <property type="entry name" value="ABC_tran_Xtn"/>
</dbReference>
<evidence type="ECO:0000256" key="1">
    <source>
        <dbReference type="ARBA" id="ARBA00005868"/>
    </source>
</evidence>
<evidence type="ECO:0000256" key="3">
    <source>
        <dbReference type="ARBA" id="ARBA00022730"/>
    </source>
</evidence>
<dbReference type="Pfam" id="PF12848">
    <property type="entry name" value="ABC_tran_Xtn"/>
    <property type="match status" value="1"/>
</dbReference>
<evidence type="ECO:0000256" key="2">
    <source>
        <dbReference type="ARBA" id="ARBA00022555"/>
    </source>
</evidence>
<dbReference type="PANTHER" id="PTHR43858">
    <property type="entry name" value="ENERGY-DEPENDENT TRANSLATIONAL THROTTLE PROTEIN ETTA"/>
    <property type="match status" value="1"/>
</dbReference>
<comment type="domain">
    <text evidence="7">The P-site tRNA interaction motif (PtIM domain) probably interacts with the P-site tRNA(fMet) as well as the 23S rRNA.</text>
</comment>
<dbReference type="PROSITE" id="PS50893">
    <property type="entry name" value="ABC_TRANSPORTER_2"/>
    <property type="match status" value="2"/>
</dbReference>
<keyword evidence="6 7" id="KW-0810">Translation regulation</keyword>
<dbReference type="InterPro" id="IPR027417">
    <property type="entry name" value="P-loop_NTPase"/>
</dbReference>
<dbReference type="CDD" id="cd03221">
    <property type="entry name" value="ABCF_EF-3"/>
    <property type="match status" value="2"/>
</dbReference>
<evidence type="ECO:0000313" key="10">
    <source>
        <dbReference type="Proteomes" id="UP000680116"/>
    </source>
</evidence>
<keyword evidence="7" id="KW-0963">Cytoplasm</keyword>
<sequence length="553" mass="61698">MSQYIYTMNGVSKTVPPKRQIIKDISLSFFPGAKIGLLGLNGAGKSTVLKIMAGVDTDFSGEARPQPGIKVGYLAQEPEIDPEKTVREAVEEGVGEVLNAQAELEKVYAAYAEDGADFDALAKEQERLEAILAAGDAHTLENQLEVAADALRLPPWDAVVGKLSGGEKRRVALCRLLLQKPDMLLLDEPTNHLDAESVEWLEQFLARYSGTVVAVTHDRYFLDNAAEWILELDRGRGIPWKGNYTDWLTQKEERLKQEESQEKARQKAIQKELEWSRQNAKGGRSKGKARLARLDELQAVDYQKRNETNEIFIPPGERLGNSVMEFRNVSKKFGDRLLMDDLSFIVPPGAIVGIIGPNGAGKSTLFKMITGQEKPDTGEIVTGPTVQLAYVDQSRDALEGDKNVWEEVSGGRDILNINGIEIQSRAYIGRFNFKGQDQQKRVGSLSGGERGRLHMAKTLLQGGNVLLLDEPSNDLDIETLRALEDALLEFPGNVFVISHDRWFLDRIATHILAFEGDSHVEFFPGNYREYEEDKKRRLGDDAGPHRLRFKALK</sequence>
<dbReference type="RefSeq" id="WP_215218761.1">
    <property type="nucleotide sequence ID" value="NZ_OU015430.1"/>
</dbReference>
<comment type="subcellular location">
    <subcellularLocation>
        <location evidence="7">Cytoplasm</location>
    </subcellularLocation>
    <text evidence="7">Associates with ribosomes and polysomes.</text>
</comment>
<dbReference type="InterPro" id="IPR003593">
    <property type="entry name" value="AAA+_ATPase"/>
</dbReference>
<comment type="function">
    <text evidence="7">A translation factor that gates the progression of the 70S ribosomal initiation complex (IC, containing tRNA(fMet) in the P-site) into the translation elongation cycle by using a mechanism sensitive to the ATP/ADP ratio. Binds to the 70S ribosome E-site where it modulates the state of the translating ribosome during subunit translocation. ATP hydrolysis probably frees it from the ribosome, which can enter the elongation phase.</text>
</comment>
<dbReference type="PROSITE" id="PS00211">
    <property type="entry name" value="ABC_TRANSPORTER_1"/>
    <property type="match status" value="1"/>
</dbReference>
<dbReference type="InterPro" id="IPR017871">
    <property type="entry name" value="ABC_transporter-like_CS"/>
</dbReference>
<dbReference type="HAMAP" id="MF_00847">
    <property type="entry name" value="EttA"/>
    <property type="match status" value="1"/>
</dbReference>
<keyword evidence="7" id="KW-0648">Protein biosynthesis</keyword>
<organism evidence="9 10">
    <name type="scientific">Novilysobacter luteus</name>
    <dbReference type="NCBI Taxonomy" id="2822368"/>
    <lineage>
        <taxon>Bacteria</taxon>
        <taxon>Pseudomonadati</taxon>
        <taxon>Pseudomonadota</taxon>
        <taxon>Gammaproteobacteria</taxon>
        <taxon>Lysobacterales</taxon>
        <taxon>Lysobacteraceae</taxon>
        <taxon>Novilysobacter</taxon>
    </lineage>
</organism>
<dbReference type="SMART" id="SM00382">
    <property type="entry name" value="AAA"/>
    <property type="match status" value="2"/>
</dbReference>
<feature type="domain" description="ABC transporter" evidence="8">
    <location>
        <begin position="6"/>
        <end position="259"/>
    </location>
</feature>
<keyword evidence="3 7" id="KW-0699">rRNA-binding</keyword>
<evidence type="ECO:0000259" key="8">
    <source>
        <dbReference type="PROSITE" id="PS50893"/>
    </source>
</evidence>
<dbReference type="SUPFAM" id="SSF52540">
    <property type="entry name" value="P-loop containing nucleoside triphosphate hydrolases"/>
    <property type="match status" value="2"/>
</dbReference>
<keyword evidence="4 7" id="KW-0547">Nucleotide-binding</keyword>
<dbReference type="EC" id="3.6.1.-" evidence="7"/>
<evidence type="ECO:0000256" key="6">
    <source>
        <dbReference type="ARBA" id="ARBA00022845"/>
    </source>
</evidence>
<dbReference type="Pfam" id="PF00005">
    <property type="entry name" value="ABC_tran"/>
    <property type="match status" value="2"/>
</dbReference>
<keyword evidence="7" id="KW-0677">Repeat</keyword>
<dbReference type="Proteomes" id="UP000680116">
    <property type="component" value="Chromosome"/>
</dbReference>
<comment type="domain">
    <text evidence="7">The arm domain is inserted in the first ABC transporter domain. Probably contacts ribosomal protein L1.</text>
</comment>
<comment type="catalytic activity">
    <reaction evidence="7">
        <text>ATP + H2O = ADP + phosphate + H(+)</text>
        <dbReference type="Rhea" id="RHEA:13065"/>
        <dbReference type="ChEBI" id="CHEBI:15377"/>
        <dbReference type="ChEBI" id="CHEBI:15378"/>
        <dbReference type="ChEBI" id="CHEBI:30616"/>
        <dbReference type="ChEBI" id="CHEBI:43474"/>
        <dbReference type="ChEBI" id="CHEBI:456216"/>
    </reaction>
</comment>
<evidence type="ECO:0000313" key="9">
    <source>
        <dbReference type="EMBL" id="CAG4976725.1"/>
    </source>
</evidence>
<dbReference type="NCBIfam" id="TIGR03719">
    <property type="entry name" value="ABC_ABC_ChvD"/>
    <property type="match status" value="1"/>
</dbReference>
<dbReference type="EMBL" id="OU015430">
    <property type="protein sequence ID" value="CAG4976725.1"/>
    <property type="molecule type" value="Genomic_DNA"/>
</dbReference>
<keyword evidence="10" id="KW-1185">Reference proteome</keyword>
<comment type="similarity">
    <text evidence="1 7">Belongs to the ABC transporter superfamily. ABCF family. Translational throttle EttA subfamily.</text>
</comment>
<evidence type="ECO:0000256" key="5">
    <source>
        <dbReference type="ARBA" id="ARBA00022840"/>
    </source>
</evidence>
<dbReference type="PANTHER" id="PTHR43858:SF1">
    <property type="entry name" value="ABC TRANSPORTER-RELATED PROTEIN"/>
    <property type="match status" value="1"/>
</dbReference>
<name>A0ABN7QYF0_9GAMM</name>